<dbReference type="PANTHER" id="PTHR19446">
    <property type="entry name" value="REVERSE TRANSCRIPTASES"/>
    <property type="match status" value="1"/>
</dbReference>
<keyword evidence="2" id="KW-1185">Reference proteome</keyword>
<dbReference type="SUPFAM" id="SSF56672">
    <property type="entry name" value="DNA/RNA polymerases"/>
    <property type="match status" value="1"/>
</dbReference>
<evidence type="ECO:0008006" key="3">
    <source>
        <dbReference type="Google" id="ProtNLM"/>
    </source>
</evidence>
<sequence length="175" mass="19617">MKCVTHYTNVNPLATIVATGKATGPDNISVELLEALDDYGMDKITSLLNEIYETGQIPADITKSIFIALPKKPGATECELHRTISLMSHMTKLHRTISLMSHMTKILLRIIMKGVRNKIKPEIAEEQCGFVEGKGTANAIFILRNLLERALEVKKDVYLCFIDYTKALTEYATMR</sequence>
<dbReference type="OrthoDB" id="6114487at2759"/>
<evidence type="ECO:0000313" key="2">
    <source>
        <dbReference type="Proteomes" id="UP000271974"/>
    </source>
</evidence>
<dbReference type="EMBL" id="RQTK01000556">
    <property type="protein sequence ID" value="RUS77743.1"/>
    <property type="molecule type" value="Genomic_DNA"/>
</dbReference>
<protein>
    <recommendedName>
        <fullName evidence="3">Reverse transcriptase domain-containing protein</fullName>
    </recommendedName>
</protein>
<dbReference type="InterPro" id="IPR043502">
    <property type="entry name" value="DNA/RNA_pol_sf"/>
</dbReference>
<dbReference type="STRING" id="188477.A0A3S1BXX4"/>
<name>A0A3S1BXX4_ELYCH</name>
<evidence type="ECO:0000313" key="1">
    <source>
        <dbReference type="EMBL" id="RUS77743.1"/>
    </source>
</evidence>
<accession>A0A3S1BXX4</accession>
<comment type="caution">
    <text evidence="1">The sequence shown here is derived from an EMBL/GenBank/DDBJ whole genome shotgun (WGS) entry which is preliminary data.</text>
</comment>
<reference evidence="1 2" key="1">
    <citation type="submission" date="2019-01" db="EMBL/GenBank/DDBJ databases">
        <title>A draft genome assembly of the solar-powered sea slug Elysia chlorotica.</title>
        <authorList>
            <person name="Cai H."/>
            <person name="Li Q."/>
            <person name="Fang X."/>
            <person name="Li J."/>
            <person name="Curtis N.E."/>
            <person name="Altenburger A."/>
            <person name="Shibata T."/>
            <person name="Feng M."/>
            <person name="Maeda T."/>
            <person name="Schwartz J.A."/>
            <person name="Shigenobu S."/>
            <person name="Lundholm N."/>
            <person name="Nishiyama T."/>
            <person name="Yang H."/>
            <person name="Hasebe M."/>
            <person name="Li S."/>
            <person name="Pierce S.K."/>
            <person name="Wang J."/>
        </authorList>
    </citation>
    <scope>NUCLEOTIDE SEQUENCE [LARGE SCALE GENOMIC DNA]</scope>
    <source>
        <strain evidence="1">EC2010</strain>
        <tissue evidence="1">Whole organism of an adult</tissue>
    </source>
</reference>
<organism evidence="1 2">
    <name type="scientific">Elysia chlorotica</name>
    <name type="common">Eastern emerald elysia</name>
    <name type="synonym">Sea slug</name>
    <dbReference type="NCBI Taxonomy" id="188477"/>
    <lineage>
        <taxon>Eukaryota</taxon>
        <taxon>Metazoa</taxon>
        <taxon>Spiralia</taxon>
        <taxon>Lophotrochozoa</taxon>
        <taxon>Mollusca</taxon>
        <taxon>Gastropoda</taxon>
        <taxon>Heterobranchia</taxon>
        <taxon>Euthyneura</taxon>
        <taxon>Panpulmonata</taxon>
        <taxon>Sacoglossa</taxon>
        <taxon>Placobranchoidea</taxon>
        <taxon>Plakobranchidae</taxon>
        <taxon>Elysia</taxon>
    </lineage>
</organism>
<proteinExistence type="predicted"/>
<dbReference type="AlphaFoldDB" id="A0A3S1BXX4"/>
<dbReference type="Proteomes" id="UP000271974">
    <property type="component" value="Unassembled WGS sequence"/>
</dbReference>
<gene>
    <name evidence="1" type="ORF">EGW08_014502</name>
</gene>